<gene>
    <name evidence="1" type="ORF">ABH943_008420</name>
</gene>
<evidence type="ECO:0000313" key="1">
    <source>
        <dbReference type="EMBL" id="MFK4448376.1"/>
    </source>
</evidence>
<evidence type="ECO:0008006" key="3">
    <source>
        <dbReference type="Google" id="ProtNLM"/>
    </source>
</evidence>
<sequence length="105" mass="12265">MALKFAPAVHDEDLPDIQEFDEKRARFFDIPKRRDATHLKAEAKRLYLQWKGAPSLLTGEFRDANNPTFRWVPVDRDFTIVLEIDGKDMVILNIYHQSSEHPASR</sequence>
<reference evidence="1 2" key="1">
    <citation type="submission" date="2024-10" db="EMBL/GenBank/DDBJ databases">
        <authorList>
            <person name="Deangelis K."/>
            <person name="Huntemann M."/>
            <person name="Clum A."/>
            <person name="Wang J."/>
            <person name="Palaniappan K."/>
            <person name="Ritter S."/>
            <person name="Chen I.-M."/>
            <person name="Stamatis D."/>
            <person name="Reddy T."/>
            <person name="O'Malley R."/>
            <person name="Daum C."/>
            <person name="Ng V."/>
            <person name="Ivanova N."/>
            <person name="Kyrpides N."/>
            <person name="Woyke T."/>
        </authorList>
    </citation>
    <scope>NUCLEOTIDE SEQUENCE [LARGE SCALE GENOMIC DNA]</scope>
    <source>
        <strain evidence="1 2">GAS97</strain>
    </source>
</reference>
<proteinExistence type="predicted"/>
<name>A0ABW8N149_9BURK</name>
<dbReference type="EMBL" id="JBIYDN010000049">
    <property type="protein sequence ID" value="MFK4448376.1"/>
    <property type="molecule type" value="Genomic_DNA"/>
</dbReference>
<dbReference type="RefSeq" id="WP_404614609.1">
    <property type="nucleotide sequence ID" value="NZ_JBIYDN010000049.1"/>
</dbReference>
<organism evidence="1 2">
    <name type="scientific">Caballeronia udeis</name>
    <dbReference type="NCBI Taxonomy" id="1232866"/>
    <lineage>
        <taxon>Bacteria</taxon>
        <taxon>Pseudomonadati</taxon>
        <taxon>Pseudomonadota</taxon>
        <taxon>Betaproteobacteria</taxon>
        <taxon>Burkholderiales</taxon>
        <taxon>Burkholderiaceae</taxon>
        <taxon>Caballeronia</taxon>
    </lineage>
</organism>
<keyword evidence="2" id="KW-1185">Reference proteome</keyword>
<dbReference type="Proteomes" id="UP001620514">
    <property type="component" value="Unassembled WGS sequence"/>
</dbReference>
<reference evidence="1 2" key="2">
    <citation type="submission" date="2024-11" db="EMBL/GenBank/DDBJ databases">
        <title>Using genomics to understand microbial adaptation to soil warming.</title>
        <authorList>
            <person name="Deangelis K.M. PhD."/>
        </authorList>
    </citation>
    <scope>NUCLEOTIDE SEQUENCE [LARGE SCALE GENOMIC DNA]</scope>
    <source>
        <strain evidence="1 2">GAS97</strain>
    </source>
</reference>
<protein>
    <recommendedName>
        <fullName evidence="3">Plasmid maintenance system killer protein</fullName>
    </recommendedName>
</protein>
<comment type="caution">
    <text evidence="1">The sequence shown here is derived from an EMBL/GenBank/DDBJ whole genome shotgun (WGS) entry which is preliminary data.</text>
</comment>
<evidence type="ECO:0000313" key="2">
    <source>
        <dbReference type="Proteomes" id="UP001620514"/>
    </source>
</evidence>
<accession>A0ABW8N149</accession>